<comment type="caution">
    <text evidence="2">The sequence shown here is derived from an EMBL/GenBank/DDBJ whole genome shotgun (WGS) entry which is preliminary data.</text>
</comment>
<accession>A0ABT7VSP9</accession>
<feature type="compositionally biased region" description="Polar residues" evidence="1">
    <location>
        <begin position="63"/>
        <end position="72"/>
    </location>
</feature>
<gene>
    <name evidence="2" type="ORF">QUF54_04010</name>
</gene>
<evidence type="ECO:0000313" key="3">
    <source>
        <dbReference type="Proteomes" id="UP001171945"/>
    </source>
</evidence>
<feature type="region of interest" description="Disordered" evidence="1">
    <location>
        <begin position="59"/>
        <end position="78"/>
    </location>
</feature>
<evidence type="ECO:0000256" key="1">
    <source>
        <dbReference type="SAM" id="MobiDB-lite"/>
    </source>
</evidence>
<sequence>MKTKELAVNTENNFRVCLNIEVPKSIDTTPITSNEVQVALNHFLRQNPQILRQIFEASENEPTHLTNRQQSIPLPRVTKKQREAILSSLKEDSEPGEDADSEKWIRNIKSYRINKEYSHPFFDE</sequence>
<name>A0ABT7VSP9_9GAMM</name>
<protein>
    <submittedName>
        <fullName evidence="2">Uncharacterized protein</fullName>
    </submittedName>
</protein>
<dbReference type="EMBL" id="JAUCGM010000176">
    <property type="protein sequence ID" value="MDM8562498.1"/>
    <property type="molecule type" value="Genomic_DNA"/>
</dbReference>
<dbReference type="Proteomes" id="UP001171945">
    <property type="component" value="Unassembled WGS sequence"/>
</dbReference>
<evidence type="ECO:0000313" key="2">
    <source>
        <dbReference type="EMBL" id="MDM8562498.1"/>
    </source>
</evidence>
<proteinExistence type="predicted"/>
<organism evidence="2 3">
    <name type="scientific">Candidatus Marithioploca araucensis</name>
    <dbReference type="NCBI Taxonomy" id="70273"/>
    <lineage>
        <taxon>Bacteria</taxon>
        <taxon>Pseudomonadati</taxon>
        <taxon>Pseudomonadota</taxon>
        <taxon>Gammaproteobacteria</taxon>
        <taxon>Thiotrichales</taxon>
        <taxon>Thiotrichaceae</taxon>
        <taxon>Candidatus Marithioploca</taxon>
    </lineage>
</organism>
<keyword evidence="3" id="KW-1185">Reference proteome</keyword>
<reference evidence="2" key="1">
    <citation type="submission" date="2023-06" db="EMBL/GenBank/DDBJ databases">
        <title>Uncultivated large filamentous bacteria from sulfidic sediments reveal new species and different genomic features in energy metabolism and defense.</title>
        <authorList>
            <person name="Fonseca A."/>
        </authorList>
    </citation>
    <scope>NUCLEOTIDE SEQUENCE</scope>
    <source>
        <strain evidence="2">HSG4</strain>
    </source>
</reference>